<dbReference type="STRING" id="96561.Dole_1801"/>
<feature type="transmembrane region" description="Helical" evidence="5">
    <location>
        <begin position="449"/>
        <end position="466"/>
    </location>
</feature>
<reference evidence="7 8" key="1">
    <citation type="submission" date="2007-10" db="EMBL/GenBank/DDBJ databases">
        <title>Complete sequence of Desulfococcus oleovorans Hxd3.</title>
        <authorList>
            <consortium name="US DOE Joint Genome Institute"/>
            <person name="Copeland A."/>
            <person name="Lucas S."/>
            <person name="Lapidus A."/>
            <person name="Barry K."/>
            <person name="Glavina del Rio T."/>
            <person name="Dalin E."/>
            <person name="Tice H."/>
            <person name="Pitluck S."/>
            <person name="Kiss H."/>
            <person name="Brettin T."/>
            <person name="Bruce D."/>
            <person name="Detter J.C."/>
            <person name="Han C."/>
            <person name="Schmutz J."/>
            <person name="Larimer F."/>
            <person name="Land M."/>
            <person name="Hauser L."/>
            <person name="Kyrpides N."/>
            <person name="Kim E."/>
            <person name="Wawrik B."/>
            <person name="Richardson P."/>
        </authorList>
    </citation>
    <scope>NUCLEOTIDE SEQUENCE [LARGE SCALE GENOMIC DNA]</scope>
    <source>
        <strain evidence="8">DSM 6200 / JCM 39069 / Hxd3</strain>
    </source>
</reference>
<evidence type="ECO:0000256" key="3">
    <source>
        <dbReference type="ARBA" id="ARBA00022989"/>
    </source>
</evidence>
<dbReference type="GO" id="GO:0016020">
    <property type="term" value="C:membrane"/>
    <property type="evidence" value="ECO:0007669"/>
    <property type="project" value="UniProtKB-SubCell"/>
</dbReference>
<gene>
    <name evidence="7" type="ordered locus">Dole_1801</name>
</gene>
<feature type="transmembrane region" description="Helical" evidence="5">
    <location>
        <begin position="293"/>
        <end position="311"/>
    </location>
</feature>
<feature type="transmembrane region" description="Helical" evidence="5">
    <location>
        <begin position="186"/>
        <end position="209"/>
    </location>
</feature>
<evidence type="ECO:0000256" key="2">
    <source>
        <dbReference type="ARBA" id="ARBA00022692"/>
    </source>
</evidence>
<dbReference type="Proteomes" id="UP000008561">
    <property type="component" value="Chromosome"/>
</dbReference>
<feature type="transmembrane region" description="Helical" evidence="5">
    <location>
        <begin position="154"/>
        <end position="174"/>
    </location>
</feature>
<dbReference type="eggNOG" id="ENOG5032TUP">
    <property type="taxonomic scope" value="Bacteria"/>
</dbReference>
<evidence type="ECO:0000313" key="8">
    <source>
        <dbReference type="Proteomes" id="UP000008561"/>
    </source>
</evidence>
<keyword evidence="2 5" id="KW-0812">Transmembrane</keyword>
<dbReference type="Pfam" id="PF04932">
    <property type="entry name" value="Wzy_C"/>
    <property type="match status" value="1"/>
</dbReference>
<dbReference type="KEGG" id="dol:Dole_1801"/>
<evidence type="ECO:0000256" key="1">
    <source>
        <dbReference type="ARBA" id="ARBA00004141"/>
    </source>
</evidence>
<feature type="transmembrane region" description="Helical" evidence="5">
    <location>
        <begin position="419"/>
        <end position="437"/>
    </location>
</feature>
<comment type="subcellular location">
    <subcellularLocation>
        <location evidence="1">Membrane</location>
        <topology evidence="1">Multi-pass membrane protein</topology>
    </subcellularLocation>
</comment>
<dbReference type="RefSeq" id="WP_012175221.1">
    <property type="nucleotide sequence ID" value="NC_009943.1"/>
</dbReference>
<accession>A9A0Y0</accession>
<protein>
    <recommendedName>
        <fullName evidence="6">O-antigen ligase-related domain-containing protein</fullName>
    </recommendedName>
</protein>
<feature type="transmembrane region" description="Helical" evidence="5">
    <location>
        <begin position="86"/>
        <end position="104"/>
    </location>
</feature>
<evidence type="ECO:0000259" key="6">
    <source>
        <dbReference type="Pfam" id="PF04932"/>
    </source>
</evidence>
<feature type="transmembrane region" description="Helical" evidence="5">
    <location>
        <begin position="383"/>
        <end position="407"/>
    </location>
</feature>
<feature type="transmembrane region" description="Helical" evidence="5">
    <location>
        <begin position="257"/>
        <end position="287"/>
    </location>
</feature>
<name>A9A0Y0_DESOH</name>
<sequence length="480" mass="54432">MTTCRIYRLSKSSIRCAALMGAACLIGLLLVLKPSLGMAIGILPFVLWLGITEKKNLLFLFLLLLPYHTSPLLAENLMGITGAKPFNLIAAFLLLMLFFHHGALFRTEDALEKRAVWFFCVYLSLFAFTVIRSIDHLPLLNMISPENFHRSSVNHLLTFFIRPALFTMSFVYVLKHIKTGKEINRCIDMICIAIFLLSWMVLFISIANIDKITISRIYVRDAISFFFNVHYNAIGSIYIACTPLLALRALTGRPFPLINYALAGIAVLLLQSRSTIAVFLGGTILLLYCLKNWKAMAFFACILVLFFLFWLPEFLERVLLIGFDTGDPNAIFTGRIDKIWLPLITERLRDPSALLFGRGLYSILISNAYLSREIFQVNTAHNAFLALFLDCGLIVFSLFVFYLTVFLKKAWSLAKKADTSTGWALFTCLITYLVGTISGRDFFPSRHNMYMFPIIALLINYFRLHLSAGKYKEAPFPNGD</sequence>
<dbReference type="EMBL" id="CP000859">
    <property type="protein sequence ID" value="ABW67605.1"/>
    <property type="molecule type" value="Genomic_DNA"/>
</dbReference>
<evidence type="ECO:0000256" key="5">
    <source>
        <dbReference type="SAM" id="Phobius"/>
    </source>
</evidence>
<feature type="transmembrane region" description="Helical" evidence="5">
    <location>
        <begin position="57"/>
        <end position="74"/>
    </location>
</feature>
<keyword evidence="3 5" id="KW-1133">Transmembrane helix</keyword>
<proteinExistence type="predicted"/>
<dbReference type="InterPro" id="IPR007016">
    <property type="entry name" value="O-antigen_ligase-rel_domated"/>
</dbReference>
<organism evidence="7 8">
    <name type="scientific">Desulfosudis oleivorans (strain DSM 6200 / JCM 39069 / Hxd3)</name>
    <name type="common">Desulfococcus oleovorans</name>
    <dbReference type="NCBI Taxonomy" id="96561"/>
    <lineage>
        <taxon>Bacteria</taxon>
        <taxon>Pseudomonadati</taxon>
        <taxon>Thermodesulfobacteriota</taxon>
        <taxon>Desulfobacteria</taxon>
        <taxon>Desulfobacterales</taxon>
        <taxon>Desulfosudaceae</taxon>
        <taxon>Desulfosudis</taxon>
    </lineage>
</organism>
<dbReference type="AlphaFoldDB" id="A9A0Y0"/>
<keyword evidence="4 5" id="KW-0472">Membrane</keyword>
<evidence type="ECO:0000256" key="4">
    <source>
        <dbReference type="ARBA" id="ARBA00023136"/>
    </source>
</evidence>
<keyword evidence="8" id="KW-1185">Reference proteome</keyword>
<dbReference type="HOGENOM" id="CLU_612034_0_0_7"/>
<feature type="transmembrane region" description="Helical" evidence="5">
    <location>
        <begin position="229"/>
        <end position="250"/>
    </location>
</feature>
<feature type="domain" description="O-antigen ligase-related" evidence="6">
    <location>
        <begin position="261"/>
        <end position="400"/>
    </location>
</feature>
<dbReference type="OrthoDB" id="8181976at2"/>
<feature type="transmembrane region" description="Helical" evidence="5">
    <location>
        <begin position="116"/>
        <end position="134"/>
    </location>
</feature>
<evidence type="ECO:0000313" key="7">
    <source>
        <dbReference type="EMBL" id="ABW67605.1"/>
    </source>
</evidence>